<protein>
    <submittedName>
        <fullName evidence="1">(rape) hypothetical protein</fullName>
    </submittedName>
</protein>
<sequence length="54" mass="6391">DRETTTRDNKSLHQTRSDVLWKEEIYNYQNARATWELEYLTNLFLGLVVDSAGE</sequence>
<evidence type="ECO:0000313" key="1">
    <source>
        <dbReference type="EMBL" id="CAF1866613.1"/>
    </source>
</evidence>
<gene>
    <name evidence="1" type="ORF">DARMORV10_C04P62910.1</name>
</gene>
<reference evidence="1" key="1">
    <citation type="submission" date="2021-01" db="EMBL/GenBank/DDBJ databases">
        <authorList>
            <consortium name="Genoscope - CEA"/>
            <person name="William W."/>
        </authorList>
    </citation>
    <scope>NUCLEOTIDE SEQUENCE</scope>
</reference>
<organism evidence="1">
    <name type="scientific">Brassica napus</name>
    <name type="common">Rape</name>
    <dbReference type="NCBI Taxonomy" id="3708"/>
    <lineage>
        <taxon>Eukaryota</taxon>
        <taxon>Viridiplantae</taxon>
        <taxon>Streptophyta</taxon>
        <taxon>Embryophyta</taxon>
        <taxon>Tracheophyta</taxon>
        <taxon>Spermatophyta</taxon>
        <taxon>Magnoliopsida</taxon>
        <taxon>eudicotyledons</taxon>
        <taxon>Gunneridae</taxon>
        <taxon>Pentapetalae</taxon>
        <taxon>rosids</taxon>
        <taxon>malvids</taxon>
        <taxon>Brassicales</taxon>
        <taxon>Brassicaceae</taxon>
        <taxon>Brassiceae</taxon>
        <taxon>Brassica</taxon>
    </lineage>
</organism>
<proteinExistence type="predicted"/>
<name>A0A816JPY8_BRANA</name>
<dbReference type="Proteomes" id="UP001295469">
    <property type="component" value="Chromosome C04"/>
</dbReference>
<dbReference type="EMBL" id="HG994368">
    <property type="protein sequence ID" value="CAF1866613.1"/>
    <property type="molecule type" value="Genomic_DNA"/>
</dbReference>
<feature type="non-terminal residue" evidence="1">
    <location>
        <position position="54"/>
    </location>
</feature>
<dbReference type="AlphaFoldDB" id="A0A816JPY8"/>
<accession>A0A816JPY8</accession>